<dbReference type="SUPFAM" id="SSF55073">
    <property type="entry name" value="Nucleotide cyclase"/>
    <property type="match status" value="1"/>
</dbReference>
<dbReference type="SMART" id="SM00086">
    <property type="entry name" value="PAC"/>
    <property type="match status" value="2"/>
</dbReference>
<dbReference type="Pfam" id="PF00990">
    <property type="entry name" value="GGDEF"/>
    <property type="match status" value="1"/>
</dbReference>
<dbReference type="Gene3D" id="3.30.450.20">
    <property type="entry name" value="PAS domain"/>
    <property type="match status" value="2"/>
</dbReference>
<evidence type="ECO:0000259" key="2">
    <source>
        <dbReference type="PROSITE" id="PS50113"/>
    </source>
</evidence>
<dbReference type="CDD" id="cd01949">
    <property type="entry name" value="GGDEF"/>
    <property type="match status" value="1"/>
</dbReference>
<dbReference type="PROSITE" id="PS50883">
    <property type="entry name" value="EAL"/>
    <property type="match status" value="1"/>
</dbReference>
<dbReference type="PROSITE" id="PS50887">
    <property type="entry name" value="GGDEF"/>
    <property type="match status" value="1"/>
</dbReference>
<accession>A0A2S6IK42</accession>
<dbReference type="RefSeq" id="WP_104432874.1">
    <property type="nucleotide sequence ID" value="NZ_PTJD01000007.1"/>
</dbReference>
<feature type="domain" description="PAS" evidence="1">
    <location>
        <begin position="175"/>
        <end position="252"/>
    </location>
</feature>
<dbReference type="Pfam" id="PF08448">
    <property type="entry name" value="PAS_4"/>
    <property type="match status" value="1"/>
</dbReference>
<dbReference type="Pfam" id="PF00563">
    <property type="entry name" value="EAL"/>
    <property type="match status" value="1"/>
</dbReference>
<dbReference type="SMART" id="SM00091">
    <property type="entry name" value="PAS"/>
    <property type="match status" value="2"/>
</dbReference>
<dbReference type="EMBL" id="PTJD01000007">
    <property type="protein sequence ID" value="PPK94545.1"/>
    <property type="molecule type" value="Genomic_DNA"/>
</dbReference>
<dbReference type="SMART" id="SM00267">
    <property type="entry name" value="GGDEF"/>
    <property type="match status" value="1"/>
</dbReference>
<feature type="domain" description="PAC" evidence="2">
    <location>
        <begin position="119"/>
        <end position="174"/>
    </location>
</feature>
<evidence type="ECO:0000259" key="1">
    <source>
        <dbReference type="PROSITE" id="PS50112"/>
    </source>
</evidence>
<dbReference type="AlphaFoldDB" id="A0A2S6IK42"/>
<dbReference type="InterPro" id="IPR029787">
    <property type="entry name" value="Nucleotide_cyclase"/>
</dbReference>
<feature type="domain" description="PAC" evidence="2">
    <location>
        <begin position="254"/>
        <end position="307"/>
    </location>
</feature>
<dbReference type="InterPro" id="IPR043128">
    <property type="entry name" value="Rev_trsase/Diguanyl_cyclase"/>
</dbReference>
<dbReference type="SMART" id="SM00052">
    <property type="entry name" value="EAL"/>
    <property type="match status" value="1"/>
</dbReference>
<dbReference type="InterPro" id="IPR001610">
    <property type="entry name" value="PAC"/>
</dbReference>
<protein>
    <submittedName>
        <fullName evidence="5">PAS domain S-box-containing protein/diguanylate cyclase (GGDEF)-like protein</fullName>
    </submittedName>
</protein>
<feature type="domain" description="PAS" evidence="1">
    <location>
        <begin position="47"/>
        <end position="83"/>
    </location>
</feature>
<dbReference type="InterPro" id="IPR013655">
    <property type="entry name" value="PAS_fold_3"/>
</dbReference>
<dbReference type="InterPro" id="IPR001633">
    <property type="entry name" value="EAL_dom"/>
</dbReference>
<dbReference type="Gene3D" id="3.30.70.270">
    <property type="match status" value="1"/>
</dbReference>
<gene>
    <name evidence="5" type="ORF">CLV92_10748</name>
</gene>
<dbReference type="PROSITE" id="PS50112">
    <property type="entry name" value="PAS"/>
    <property type="match status" value="2"/>
</dbReference>
<dbReference type="InterPro" id="IPR035965">
    <property type="entry name" value="PAS-like_dom_sf"/>
</dbReference>
<dbReference type="InterPro" id="IPR000700">
    <property type="entry name" value="PAS-assoc_C"/>
</dbReference>
<dbReference type="OrthoDB" id="23692at2"/>
<sequence length="767" mass="82323">MTDGAGIGRRVREHLARTRARLSARARARPKGPAARDARPDTFSTAILEAVNVGVLACDADGRIVLRNAAQRRMSGVSGGDLLEHDHVWTRLRIVSAEGAEMEVTSSPLLRALDGEELQDVSLRFGPAGCADHELRDVLVTARRITAEDGTLLGAVAAVTDVTSERRAQRELQASVAFHDAVLAATPDLIYLVDPATNAILWISRNVFEGYGYTAEQLRDMGSDIVAAIAHPDDIETLTRANRQIREVADGEVVRIRFRVKDAGGEYRWLSRQVTPFARDASGAVTQILGIAQDITEAVTAEERILAASLHDDLTGLPNRRLLLDRLTSALSRAARNGAHVAILYCDLDGFKRVNDTSGHRGGDTVLIATAERLRATLRPEDTIARLSGDEFVVVLEPSPQRTPDQARIDALRAADRIQGAVREPVAVDGVQHYVTVSIGITFADAAADPAEALRDADRAMYRAKSRGKNTSAVYDDTFTATIARRAHIEGTLRAALTRRAGALRGAARPTGVTVPAGAGGDPSALTVVYQPILDLTSTRVVGVEALARLHDDAGEAIGPDQFIPLAEEVGLIAELGRHVLQTACQDLADLHAVTPAWRHLSVSVNLSARQAARSDLVHDLTTALTRSGLAPHLLTLELTETALLDAGPATMAALHTIRAHGIKIDIDDFGTGYASLRYLAELPVTGVKVDRSFTAGLPHDRISASIVTAVTGLARDLHIDCVVEGIETEEQLQALPPGVNGQGFLLARPMPPAQLARFLQHHHARQ</sequence>
<reference evidence="5 6" key="1">
    <citation type="submission" date="2018-02" db="EMBL/GenBank/DDBJ databases">
        <title>Genomic Encyclopedia of Archaeal and Bacterial Type Strains, Phase II (KMG-II): from individual species to whole genera.</title>
        <authorList>
            <person name="Goeker M."/>
        </authorList>
    </citation>
    <scope>NUCLEOTIDE SEQUENCE [LARGE SCALE GENOMIC DNA]</scope>
    <source>
        <strain evidence="5 6">DSM 22857</strain>
    </source>
</reference>
<dbReference type="InterPro" id="IPR000014">
    <property type="entry name" value="PAS"/>
</dbReference>
<dbReference type="InterPro" id="IPR052155">
    <property type="entry name" value="Biofilm_reg_signaling"/>
</dbReference>
<dbReference type="PANTHER" id="PTHR44757">
    <property type="entry name" value="DIGUANYLATE CYCLASE DGCP"/>
    <property type="match status" value="1"/>
</dbReference>
<dbReference type="CDD" id="cd01948">
    <property type="entry name" value="EAL"/>
    <property type="match status" value="1"/>
</dbReference>
<dbReference type="Gene3D" id="3.20.20.450">
    <property type="entry name" value="EAL domain"/>
    <property type="match status" value="1"/>
</dbReference>
<dbReference type="SUPFAM" id="SSF141868">
    <property type="entry name" value="EAL domain-like"/>
    <property type="match status" value="1"/>
</dbReference>
<dbReference type="InterPro" id="IPR035919">
    <property type="entry name" value="EAL_sf"/>
</dbReference>
<dbReference type="PROSITE" id="PS50113">
    <property type="entry name" value="PAC"/>
    <property type="match status" value="2"/>
</dbReference>
<keyword evidence="6" id="KW-1185">Reference proteome</keyword>
<proteinExistence type="predicted"/>
<organism evidence="5 6">
    <name type="scientific">Kineococcus xinjiangensis</name>
    <dbReference type="NCBI Taxonomy" id="512762"/>
    <lineage>
        <taxon>Bacteria</taxon>
        <taxon>Bacillati</taxon>
        <taxon>Actinomycetota</taxon>
        <taxon>Actinomycetes</taxon>
        <taxon>Kineosporiales</taxon>
        <taxon>Kineosporiaceae</taxon>
        <taxon>Kineococcus</taxon>
    </lineage>
</organism>
<dbReference type="InterPro" id="IPR000160">
    <property type="entry name" value="GGDEF_dom"/>
</dbReference>
<dbReference type="Pfam" id="PF08447">
    <property type="entry name" value="PAS_3"/>
    <property type="match status" value="1"/>
</dbReference>
<dbReference type="Proteomes" id="UP000239485">
    <property type="component" value="Unassembled WGS sequence"/>
</dbReference>
<dbReference type="NCBIfam" id="TIGR00229">
    <property type="entry name" value="sensory_box"/>
    <property type="match status" value="2"/>
</dbReference>
<dbReference type="CDD" id="cd00130">
    <property type="entry name" value="PAS"/>
    <property type="match status" value="1"/>
</dbReference>
<evidence type="ECO:0000313" key="6">
    <source>
        <dbReference type="Proteomes" id="UP000239485"/>
    </source>
</evidence>
<feature type="domain" description="EAL" evidence="3">
    <location>
        <begin position="508"/>
        <end position="764"/>
    </location>
</feature>
<comment type="caution">
    <text evidence="5">The sequence shown here is derived from an EMBL/GenBank/DDBJ whole genome shotgun (WGS) entry which is preliminary data.</text>
</comment>
<dbReference type="NCBIfam" id="TIGR00254">
    <property type="entry name" value="GGDEF"/>
    <property type="match status" value="1"/>
</dbReference>
<evidence type="ECO:0000259" key="3">
    <source>
        <dbReference type="PROSITE" id="PS50883"/>
    </source>
</evidence>
<evidence type="ECO:0000259" key="4">
    <source>
        <dbReference type="PROSITE" id="PS50887"/>
    </source>
</evidence>
<dbReference type="SUPFAM" id="SSF55785">
    <property type="entry name" value="PYP-like sensor domain (PAS domain)"/>
    <property type="match status" value="2"/>
</dbReference>
<evidence type="ECO:0000313" key="5">
    <source>
        <dbReference type="EMBL" id="PPK94545.1"/>
    </source>
</evidence>
<dbReference type="PANTHER" id="PTHR44757:SF2">
    <property type="entry name" value="BIOFILM ARCHITECTURE MAINTENANCE PROTEIN MBAA"/>
    <property type="match status" value="1"/>
</dbReference>
<feature type="domain" description="GGDEF" evidence="4">
    <location>
        <begin position="339"/>
        <end position="477"/>
    </location>
</feature>
<name>A0A2S6IK42_9ACTN</name>
<dbReference type="InterPro" id="IPR013656">
    <property type="entry name" value="PAS_4"/>
</dbReference>